<organism evidence="2 3">
    <name type="scientific">Amycolatopsis lexingtonensis</name>
    <dbReference type="NCBI Taxonomy" id="218822"/>
    <lineage>
        <taxon>Bacteria</taxon>
        <taxon>Bacillati</taxon>
        <taxon>Actinomycetota</taxon>
        <taxon>Actinomycetes</taxon>
        <taxon>Pseudonocardiales</taxon>
        <taxon>Pseudonocardiaceae</taxon>
        <taxon>Amycolatopsis</taxon>
    </lineage>
</organism>
<dbReference type="RefSeq" id="WP_086862631.1">
    <property type="nucleotide sequence ID" value="NZ_JADBEG010000001.1"/>
</dbReference>
<keyword evidence="3" id="KW-1185">Reference proteome</keyword>
<dbReference type="EMBL" id="JADBEG010000001">
    <property type="protein sequence ID" value="MBE1501359.1"/>
    <property type="molecule type" value="Genomic_DNA"/>
</dbReference>
<evidence type="ECO:0000313" key="2">
    <source>
        <dbReference type="EMBL" id="MBE1501359.1"/>
    </source>
</evidence>
<accession>A0ABR9IDX0</accession>
<feature type="region of interest" description="Disordered" evidence="1">
    <location>
        <begin position="1"/>
        <end position="42"/>
    </location>
</feature>
<reference evidence="2 3" key="1">
    <citation type="submission" date="2020-10" db="EMBL/GenBank/DDBJ databases">
        <title>Sequencing the genomes of 1000 actinobacteria strains.</title>
        <authorList>
            <person name="Klenk H.-P."/>
        </authorList>
    </citation>
    <scope>NUCLEOTIDE SEQUENCE [LARGE SCALE GENOMIC DNA]</scope>
    <source>
        <strain evidence="2 3">DSM 44653</strain>
    </source>
</reference>
<evidence type="ECO:0000256" key="1">
    <source>
        <dbReference type="SAM" id="MobiDB-lite"/>
    </source>
</evidence>
<sequence>MTSTPGTHSIGERLAAHHQQRATERAAAQAAVQPEQPADRQPGIEAFRALQAQVDGAHTALSEALREGAMKSVIADREQKLAIAKENVSRAVDAAPDPMAARALAAFTANEQDRPTRPITAGDMILEAASVSRGRERYLENQVKVMGDWEQFRDERDHPERQAAANRELLIGQLQALREAKAEANPEAPAEA</sequence>
<gene>
    <name evidence="2" type="ORF">H4696_008459</name>
</gene>
<protein>
    <submittedName>
        <fullName evidence="2">Uncharacterized protein</fullName>
    </submittedName>
</protein>
<feature type="compositionally biased region" description="Low complexity" evidence="1">
    <location>
        <begin position="25"/>
        <end position="36"/>
    </location>
</feature>
<name>A0ABR9IDX0_9PSEU</name>
<dbReference type="Proteomes" id="UP000631670">
    <property type="component" value="Unassembled WGS sequence"/>
</dbReference>
<evidence type="ECO:0000313" key="3">
    <source>
        <dbReference type="Proteomes" id="UP000631670"/>
    </source>
</evidence>
<proteinExistence type="predicted"/>
<comment type="caution">
    <text evidence="2">The sequence shown here is derived from an EMBL/GenBank/DDBJ whole genome shotgun (WGS) entry which is preliminary data.</text>
</comment>